<organism evidence="2 3">
    <name type="scientific">Trichinella pseudospiralis</name>
    <name type="common">Parasitic roundworm</name>
    <dbReference type="NCBI Taxonomy" id="6337"/>
    <lineage>
        <taxon>Eukaryota</taxon>
        <taxon>Metazoa</taxon>
        <taxon>Ecdysozoa</taxon>
        <taxon>Nematoda</taxon>
        <taxon>Enoplea</taxon>
        <taxon>Dorylaimia</taxon>
        <taxon>Trichinellida</taxon>
        <taxon>Trichinellidae</taxon>
        <taxon>Trichinella</taxon>
    </lineage>
</organism>
<evidence type="ECO:0000313" key="3">
    <source>
        <dbReference type="Proteomes" id="UP000054632"/>
    </source>
</evidence>
<keyword evidence="1" id="KW-0472">Membrane</keyword>
<dbReference type="AlphaFoldDB" id="A0A0V1DVR8"/>
<sequence length="157" mass="17528">MVETVECDNPYWSQTETFFLSSIQIGKKTALEKRNAEEAKLILVIYDEAASTASSQPSTSGILPLLKRVDSTIYSHDIQDNKRHILAFAMVIGLLVAMRTWDTDGTFKVVPQWCQQLFTIHAFVAGKLVPAVYYLYIGLLPEYAGTVLLLLRLQGGT</sequence>
<feature type="transmembrane region" description="Helical" evidence="1">
    <location>
        <begin position="85"/>
        <end position="101"/>
    </location>
</feature>
<reference evidence="2 3" key="1">
    <citation type="submission" date="2015-01" db="EMBL/GenBank/DDBJ databases">
        <title>Evolution of Trichinella species and genotypes.</title>
        <authorList>
            <person name="Korhonen P.K."/>
            <person name="Edoardo P."/>
            <person name="Giuseppe L.R."/>
            <person name="Gasser R.B."/>
        </authorList>
    </citation>
    <scope>NUCLEOTIDE SEQUENCE [LARGE SCALE GENOMIC DNA]</scope>
    <source>
        <strain evidence="2">ISS13</strain>
    </source>
</reference>
<keyword evidence="1" id="KW-1133">Transmembrane helix</keyword>
<name>A0A0V1DVR8_TRIPS</name>
<evidence type="ECO:0000313" key="2">
    <source>
        <dbReference type="EMBL" id="KRY65678.1"/>
    </source>
</evidence>
<accession>A0A0V1DVR8</accession>
<feature type="transmembrane region" description="Helical" evidence="1">
    <location>
        <begin position="133"/>
        <end position="151"/>
    </location>
</feature>
<dbReference type="EMBL" id="JYDR01000199">
    <property type="protein sequence ID" value="KRY65678.1"/>
    <property type="molecule type" value="Genomic_DNA"/>
</dbReference>
<comment type="caution">
    <text evidence="2">The sequence shown here is derived from an EMBL/GenBank/DDBJ whole genome shotgun (WGS) entry which is preliminary data.</text>
</comment>
<protein>
    <submittedName>
        <fullName evidence="2">Uncharacterized protein</fullName>
    </submittedName>
</protein>
<gene>
    <name evidence="2" type="ORF">T4A_9192</name>
</gene>
<proteinExistence type="predicted"/>
<evidence type="ECO:0000256" key="1">
    <source>
        <dbReference type="SAM" id="Phobius"/>
    </source>
</evidence>
<dbReference type="Proteomes" id="UP000054632">
    <property type="component" value="Unassembled WGS sequence"/>
</dbReference>
<keyword evidence="1" id="KW-0812">Transmembrane</keyword>